<name>A0AAN9PVG7_CANGL</name>
<accession>A0AAN9PVG7</accession>
<proteinExistence type="predicted"/>
<reference evidence="1 2" key="1">
    <citation type="submission" date="2024-01" db="EMBL/GenBank/DDBJ databases">
        <title>The genomes of 5 underutilized Papilionoideae crops provide insights into root nodulation and disease resistanc.</title>
        <authorList>
            <person name="Jiang F."/>
        </authorList>
    </citation>
    <scope>NUCLEOTIDE SEQUENCE [LARGE SCALE GENOMIC DNA]</scope>
    <source>
        <strain evidence="1">LVBAO_FW01</strain>
        <tissue evidence="1">Leaves</tissue>
    </source>
</reference>
<keyword evidence="2" id="KW-1185">Reference proteome</keyword>
<organism evidence="1 2">
    <name type="scientific">Canavalia gladiata</name>
    <name type="common">Sword bean</name>
    <name type="synonym">Dolichos gladiatus</name>
    <dbReference type="NCBI Taxonomy" id="3824"/>
    <lineage>
        <taxon>Eukaryota</taxon>
        <taxon>Viridiplantae</taxon>
        <taxon>Streptophyta</taxon>
        <taxon>Embryophyta</taxon>
        <taxon>Tracheophyta</taxon>
        <taxon>Spermatophyta</taxon>
        <taxon>Magnoliopsida</taxon>
        <taxon>eudicotyledons</taxon>
        <taxon>Gunneridae</taxon>
        <taxon>Pentapetalae</taxon>
        <taxon>rosids</taxon>
        <taxon>fabids</taxon>
        <taxon>Fabales</taxon>
        <taxon>Fabaceae</taxon>
        <taxon>Papilionoideae</taxon>
        <taxon>50 kb inversion clade</taxon>
        <taxon>NPAAA clade</taxon>
        <taxon>indigoferoid/millettioid clade</taxon>
        <taxon>Phaseoleae</taxon>
        <taxon>Canavalia</taxon>
    </lineage>
</organism>
<evidence type="ECO:0000313" key="2">
    <source>
        <dbReference type="Proteomes" id="UP001367508"/>
    </source>
</evidence>
<gene>
    <name evidence="1" type="ORF">VNO77_39037</name>
</gene>
<evidence type="ECO:0000313" key="1">
    <source>
        <dbReference type="EMBL" id="KAK7313835.1"/>
    </source>
</evidence>
<dbReference type="AlphaFoldDB" id="A0AAN9PVG7"/>
<dbReference type="EMBL" id="JAYMYQ010000009">
    <property type="protein sequence ID" value="KAK7313835.1"/>
    <property type="molecule type" value="Genomic_DNA"/>
</dbReference>
<sequence>MRERRYVQEKLGLSFNPPSFNYANYIFSNPVSKSFALLNEDVSFLNGLPLTHEQDPIIWARGTSRPQLWVGRKVMVSASHPIPWQHFTPAFHGGDTKCGRCPGAYRPSTTAVKDGMVKADSEGK</sequence>
<comment type="caution">
    <text evidence="1">The sequence shown here is derived from an EMBL/GenBank/DDBJ whole genome shotgun (WGS) entry which is preliminary data.</text>
</comment>
<dbReference type="Proteomes" id="UP001367508">
    <property type="component" value="Unassembled WGS sequence"/>
</dbReference>
<protein>
    <submittedName>
        <fullName evidence="1">Uncharacterized protein</fullName>
    </submittedName>
</protein>